<dbReference type="RefSeq" id="WP_151579693.1">
    <property type="nucleotide sequence ID" value="NZ_WBVM01000001.1"/>
</dbReference>
<gene>
    <name evidence="2" type="ORF">F9L07_11015</name>
</gene>
<comment type="caution">
    <text evidence="2">The sequence shown here is derived from an EMBL/GenBank/DDBJ whole genome shotgun (WGS) entry which is preliminary data.</text>
</comment>
<dbReference type="SUPFAM" id="SSF51735">
    <property type="entry name" value="NAD(P)-binding Rossmann-fold domains"/>
    <property type="match status" value="1"/>
</dbReference>
<reference evidence="2 3" key="1">
    <citation type="submission" date="2019-09" db="EMBL/GenBank/DDBJ databases">
        <title>Pimelobacter sp. isolated from Paulinella.</title>
        <authorList>
            <person name="Jeong S.E."/>
        </authorList>
    </citation>
    <scope>NUCLEOTIDE SEQUENCE [LARGE SCALE GENOMIC DNA]</scope>
    <source>
        <strain evidence="2 3">Pch-N</strain>
    </source>
</reference>
<comment type="similarity">
    <text evidence="1">Belongs to the short-chain dehydrogenases/reductases (SDR) family.</text>
</comment>
<dbReference type="EMBL" id="WBVM01000001">
    <property type="protein sequence ID" value="KAB2812311.1"/>
    <property type="molecule type" value="Genomic_DNA"/>
</dbReference>
<dbReference type="Gene3D" id="3.40.50.720">
    <property type="entry name" value="NAD(P)-binding Rossmann-like Domain"/>
    <property type="match status" value="1"/>
</dbReference>
<proteinExistence type="inferred from homology"/>
<evidence type="ECO:0000313" key="3">
    <source>
        <dbReference type="Proteomes" id="UP000449906"/>
    </source>
</evidence>
<organism evidence="2 3">
    <name type="scientific">Nocardioides simplex</name>
    <name type="common">Arthrobacter simplex</name>
    <dbReference type="NCBI Taxonomy" id="2045"/>
    <lineage>
        <taxon>Bacteria</taxon>
        <taxon>Bacillati</taxon>
        <taxon>Actinomycetota</taxon>
        <taxon>Actinomycetes</taxon>
        <taxon>Propionibacteriales</taxon>
        <taxon>Nocardioidaceae</taxon>
        <taxon>Pimelobacter</taxon>
    </lineage>
</organism>
<dbReference type="AlphaFoldDB" id="A0A7J5E221"/>
<dbReference type="Proteomes" id="UP000449906">
    <property type="component" value="Unassembled WGS sequence"/>
</dbReference>
<dbReference type="InterPro" id="IPR036291">
    <property type="entry name" value="NAD(P)-bd_dom_sf"/>
</dbReference>
<dbReference type="PRINTS" id="PR00081">
    <property type="entry name" value="GDHRDH"/>
</dbReference>
<dbReference type="PANTHER" id="PTHR42760:SF40">
    <property type="entry name" value="3-OXOACYL-[ACYL-CARRIER-PROTEIN] REDUCTASE, CHLOROPLASTIC"/>
    <property type="match status" value="1"/>
</dbReference>
<protein>
    <submittedName>
        <fullName evidence="2">SDR family NAD(P)-dependent oxidoreductase</fullName>
    </submittedName>
</protein>
<dbReference type="GO" id="GO:0030497">
    <property type="term" value="P:fatty acid elongation"/>
    <property type="evidence" value="ECO:0007669"/>
    <property type="project" value="TreeGrafter"/>
</dbReference>
<sequence>MNGNSTAFDGRRVLVTGGARGLGAAIVAAFAGAGARVAVWDAPGAMALDYPLSGAAELDAARAVVGPTGHVAAVDVRDVAQVRAALPAAVAALGGLDVVVCAAGVRTAATAATMSDAAWDDVVDTNLHGTFHVLREALGPLGESGRGRIVVIAAEEGRRGAFGLSHYAAAAWAQIGLAKSLAHEVADQGIAVGVVCPGVMDTAMSDDPSYWAVLQAGRDGSLAVTAPDRGAAEHALRVRHPSSVTYADVGAVVRAVEQLVAEPGLDRTGAVVDVSAGLAATNTA</sequence>
<evidence type="ECO:0000256" key="1">
    <source>
        <dbReference type="ARBA" id="ARBA00006484"/>
    </source>
</evidence>
<evidence type="ECO:0000313" key="2">
    <source>
        <dbReference type="EMBL" id="KAB2812311.1"/>
    </source>
</evidence>
<name>A0A7J5E221_NOCSI</name>
<dbReference type="GO" id="GO:0016616">
    <property type="term" value="F:oxidoreductase activity, acting on the CH-OH group of donors, NAD or NADP as acceptor"/>
    <property type="evidence" value="ECO:0007669"/>
    <property type="project" value="TreeGrafter"/>
</dbReference>
<dbReference type="InterPro" id="IPR002347">
    <property type="entry name" value="SDR_fam"/>
</dbReference>
<accession>A0A7J5E221</accession>
<dbReference type="PANTHER" id="PTHR42760">
    <property type="entry name" value="SHORT-CHAIN DEHYDROGENASES/REDUCTASES FAMILY MEMBER"/>
    <property type="match status" value="1"/>
</dbReference>
<dbReference type="Pfam" id="PF00106">
    <property type="entry name" value="adh_short"/>
    <property type="match status" value="1"/>
</dbReference>